<dbReference type="EMBL" id="AP025017">
    <property type="protein sequence ID" value="BDA65702.1"/>
    <property type="molecule type" value="Genomic_DNA"/>
</dbReference>
<dbReference type="Proteomes" id="UP000824496">
    <property type="component" value="Chromosome"/>
</dbReference>
<evidence type="ECO:0000313" key="1">
    <source>
        <dbReference type="EMBL" id="BDA65702.1"/>
    </source>
</evidence>
<accession>A0ABN6K7R7</accession>
<organism evidence="1 2">
    <name type="scientific">Actinomyces capricornis</name>
    <dbReference type="NCBI Taxonomy" id="2755559"/>
    <lineage>
        <taxon>Bacteria</taxon>
        <taxon>Bacillati</taxon>
        <taxon>Actinomycetota</taxon>
        <taxon>Actinomycetes</taxon>
        <taxon>Actinomycetales</taxon>
        <taxon>Actinomycetaceae</taxon>
        <taxon>Actinomyces</taxon>
    </lineage>
</organism>
<evidence type="ECO:0000313" key="2">
    <source>
        <dbReference type="Proteomes" id="UP000824496"/>
    </source>
</evidence>
<proteinExistence type="predicted"/>
<gene>
    <name evidence="1" type="ORF">MANAM107_25360</name>
</gene>
<reference evidence="1 2" key="1">
    <citation type="submission" date="2021-08" db="EMBL/GenBank/DDBJ databases">
        <title>Whole genome sequence of novel Actinomyces species strain MAS-1.</title>
        <authorList>
            <person name="Saito M."/>
            <person name="Kuwahara N."/>
            <person name="Takizawa T."/>
            <person name="Gotouda H."/>
            <person name="Ochiai T."/>
        </authorList>
    </citation>
    <scope>NUCLEOTIDE SEQUENCE [LARGE SCALE GENOMIC DNA]</scope>
    <source>
        <strain evidence="1 2">MAS-1</strain>
    </source>
</reference>
<keyword evidence="2" id="KW-1185">Reference proteome</keyword>
<protein>
    <submittedName>
        <fullName evidence="1">Uncharacterized protein</fullName>
    </submittedName>
</protein>
<name>A0ABN6K7R7_9ACTO</name>
<sequence>MPGASASLAGRMVIMAPVSTWSNPEWHLLNTERRSRTGADNHNDASIDISIEFQEWEQVTIDGGSGSKKSRRSDPCAP</sequence>